<sequence>MSGSADASGPLLLEARDLALSYGPTVALRGVSLGVARGEIVALVGPSGSGKSSLLHCLAGLVVPDSGNVFLDGTEVSRLSDDDRTRLRRDRFGFVLQFGHLVPDLTLAENVSLPLLLRGRSRVRALREAHALLDELGVAESAARCPGEVSGGQQQRAAVARALVAGPEVVFADEPTGALDTANGDVVMSLLTERSRERGITVVVVTHDHSRLAAVDRVIRLVDGATAAAA</sequence>
<name>A0ABT5GIZ2_9MICO</name>
<gene>
    <name evidence="5" type="ORF">OO014_13165</name>
</gene>
<reference evidence="5 6" key="1">
    <citation type="submission" date="2022-11" db="EMBL/GenBank/DDBJ databases">
        <title>Anaerobic phenanthrene biodegradation by a DNRA strain PheN6.</title>
        <authorList>
            <person name="Zhang Z."/>
        </authorList>
    </citation>
    <scope>NUCLEOTIDE SEQUENCE [LARGE SCALE GENOMIC DNA]</scope>
    <source>
        <strain evidence="5 6">PheN6</strain>
    </source>
</reference>
<dbReference type="Gene3D" id="3.40.50.300">
    <property type="entry name" value="P-loop containing nucleotide triphosphate hydrolases"/>
    <property type="match status" value="1"/>
</dbReference>
<keyword evidence="3 5" id="KW-0067">ATP-binding</keyword>
<dbReference type="InterPro" id="IPR017871">
    <property type="entry name" value="ABC_transporter-like_CS"/>
</dbReference>
<dbReference type="InterPro" id="IPR003593">
    <property type="entry name" value="AAA+_ATPase"/>
</dbReference>
<keyword evidence="2" id="KW-0547">Nucleotide-binding</keyword>
<dbReference type="Pfam" id="PF00005">
    <property type="entry name" value="ABC_tran"/>
    <property type="match status" value="1"/>
</dbReference>
<dbReference type="InterPro" id="IPR027417">
    <property type="entry name" value="P-loop_NTPase"/>
</dbReference>
<feature type="domain" description="ABC transporter" evidence="4">
    <location>
        <begin position="13"/>
        <end position="230"/>
    </location>
</feature>
<dbReference type="SMART" id="SM00382">
    <property type="entry name" value="AAA"/>
    <property type="match status" value="1"/>
</dbReference>
<dbReference type="InterPro" id="IPR003439">
    <property type="entry name" value="ABC_transporter-like_ATP-bd"/>
</dbReference>
<dbReference type="InterPro" id="IPR015854">
    <property type="entry name" value="ABC_transpr_LolD-like"/>
</dbReference>
<organism evidence="5 6">
    <name type="scientific">Intrasporangium calvum</name>
    <dbReference type="NCBI Taxonomy" id="53358"/>
    <lineage>
        <taxon>Bacteria</taxon>
        <taxon>Bacillati</taxon>
        <taxon>Actinomycetota</taxon>
        <taxon>Actinomycetes</taxon>
        <taxon>Micrococcales</taxon>
        <taxon>Intrasporangiaceae</taxon>
        <taxon>Intrasporangium</taxon>
    </lineage>
</organism>
<dbReference type="SUPFAM" id="SSF52540">
    <property type="entry name" value="P-loop containing nucleoside triphosphate hydrolases"/>
    <property type="match status" value="1"/>
</dbReference>
<dbReference type="PROSITE" id="PS00211">
    <property type="entry name" value="ABC_TRANSPORTER_1"/>
    <property type="match status" value="1"/>
</dbReference>
<evidence type="ECO:0000313" key="6">
    <source>
        <dbReference type="Proteomes" id="UP001150259"/>
    </source>
</evidence>
<dbReference type="PROSITE" id="PS50893">
    <property type="entry name" value="ABC_TRANSPORTER_2"/>
    <property type="match status" value="1"/>
</dbReference>
<dbReference type="PANTHER" id="PTHR24220">
    <property type="entry name" value="IMPORT ATP-BINDING PROTEIN"/>
    <property type="match status" value="1"/>
</dbReference>
<dbReference type="EMBL" id="JAPFQL010000057">
    <property type="protein sequence ID" value="MDC5698210.1"/>
    <property type="molecule type" value="Genomic_DNA"/>
</dbReference>
<dbReference type="RefSeq" id="WP_272462783.1">
    <property type="nucleotide sequence ID" value="NZ_JAPFQL010000057.1"/>
</dbReference>
<comment type="caution">
    <text evidence="5">The sequence shown here is derived from an EMBL/GenBank/DDBJ whole genome shotgun (WGS) entry which is preliminary data.</text>
</comment>
<proteinExistence type="predicted"/>
<evidence type="ECO:0000256" key="2">
    <source>
        <dbReference type="ARBA" id="ARBA00022741"/>
    </source>
</evidence>
<dbReference type="PANTHER" id="PTHR24220:SF685">
    <property type="entry name" value="ABC TRANSPORTER RELATED"/>
    <property type="match status" value="1"/>
</dbReference>
<evidence type="ECO:0000256" key="1">
    <source>
        <dbReference type="ARBA" id="ARBA00022448"/>
    </source>
</evidence>
<dbReference type="GO" id="GO:0005524">
    <property type="term" value="F:ATP binding"/>
    <property type="evidence" value="ECO:0007669"/>
    <property type="project" value="UniProtKB-KW"/>
</dbReference>
<evidence type="ECO:0000313" key="5">
    <source>
        <dbReference type="EMBL" id="MDC5698210.1"/>
    </source>
</evidence>
<dbReference type="CDD" id="cd03255">
    <property type="entry name" value="ABC_MJ0796_LolCDE_FtsE"/>
    <property type="match status" value="1"/>
</dbReference>
<keyword evidence="6" id="KW-1185">Reference proteome</keyword>
<evidence type="ECO:0000256" key="3">
    <source>
        <dbReference type="ARBA" id="ARBA00022840"/>
    </source>
</evidence>
<dbReference type="Proteomes" id="UP001150259">
    <property type="component" value="Unassembled WGS sequence"/>
</dbReference>
<dbReference type="InterPro" id="IPR017911">
    <property type="entry name" value="MacB-like_ATP-bd"/>
</dbReference>
<keyword evidence="1" id="KW-0813">Transport</keyword>
<evidence type="ECO:0000259" key="4">
    <source>
        <dbReference type="PROSITE" id="PS50893"/>
    </source>
</evidence>
<protein>
    <submittedName>
        <fullName evidence="5">ABC transporter ATP-binding protein</fullName>
    </submittedName>
</protein>
<accession>A0ABT5GIZ2</accession>